<keyword evidence="15" id="KW-0443">Lipid metabolism</keyword>
<evidence type="ECO:0000256" key="4">
    <source>
        <dbReference type="ARBA" id="ARBA00010525"/>
    </source>
</evidence>
<evidence type="ECO:0000256" key="11">
    <source>
        <dbReference type="ARBA" id="ARBA00022729"/>
    </source>
</evidence>
<dbReference type="OrthoDB" id="188433at2"/>
<evidence type="ECO:0000256" key="20">
    <source>
        <dbReference type="PIRSR" id="PIRSR603187-2"/>
    </source>
</evidence>
<comment type="catalytic activity">
    <reaction evidence="1">
        <text>a 1,2-diacyl-sn-glycero-3-phosphocholine + H2O = a 2-acyl-sn-glycero-3-phosphocholine + a fatty acid + H(+)</text>
        <dbReference type="Rhea" id="RHEA:18689"/>
        <dbReference type="ChEBI" id="CHEBI:15377"/>
        <dbReference type="ChEBI" id="CHEBI:15378"/>
        <dbReference type="ChEBI" id="CHEBI:28868"/>
        <dbReference type="ChEBI" id="CHEBI:57643"/>
        <dbReference type="ChEBI" id="CHEBI:57875"/>
        <dbReference type="EC" id="3.1.1.32"/>
    </reaction>
</comment>
<feature type="active site" description="Nucleophile" evidence="19">
    <location>
        <position position="171"/>
    </location>
</feature>
<feature type="binding site" description="in dimeric form" evidence="20">
    <location>
        <position position="133"/>
    </location>
    <ligand>
        <name>Ca(2+)</name>
        <dbReference type="ChEBI" id="CHEBI:29108"/>
        <label>1</label>
    </ligand>
</feature>
<name>A0A3D8I5B6_9HELI</name>
<comment type="subunit">
    <text evidence="5">Homodimer; dimerization is reversible, and the dimeric form is the active one.</text>
</comment>
<evidence type="ECO:0000256" key="6">
    <source>
        <dbReference type="ARBA" id="ARBA00013179"/>
    </source>
</evidence>
<evidence type="ECO:0000256" key="3">
    <source>
        <dbReference type="ARBA" id="ARBA00004571"/>
    </source>
</evidence>
<dbReference type="Pfam" id="PF02253">
    <property type="entry name" value="PLA1"/>
    <property type="match status" value="1"/>
</dbReference>
<dbReference type="RefSeq" id="WP_104699712.1">
    <property type="nucleotide sequence ID" value="NZ_FZPP01000012.1"/>
</dbReference>
<evidence type="ECO:0000256" key="12">
    <source>
        <dbReference type="ARBA" id="ARBA00022801"/>
    </source>
</evidence>
<evidence type="ECO:0000256" key="14">
    <source>
        <dbReference type="ARBA" id="ARBA00022963"/>
    </source>
</evidence>
<keyword evidence="11" id="KW-0732">Signal</keyword>
<comment type="catalytic activity">
    <reaction evidence="2">
        <text>a 1,2-diacyl-sn-glycero-3-phosphocholine + H2O = a 1-acyl-sn-glycero-3-phosphocholine + a fatty acid + H(+)</text>
        <dbReference type="Rhea" id="RHEA:15801"/>
        <dbReference type="ChEBI" id="CHEBI:15377"/>
        <dbReference type="ChEBI" id="CHEBI:15378"/>
        <dbReference type="ChEBI" id="CHEBI:28868"/>
        <dbReference type="ChEBI" id="CHEBI:57643"/>
        <dbReference type="ChEBI" id="CHEBI:58168"/>
        <dbReference type="EC" id="3.1.1.4"/>
    </reaction>
</comment>
<evidence type="ECO:0000256" key="5">
    <source>
        <dbReference type="ARBA" id="ARBA00011702"/>
    </source>
</evidence>
<dbReference type="GO" id="GO:0046872">
    <property type="term" value="F:metal ion binding"/>
    <property type="evidence" value="ECO:0007669"/>
    <property type="project" value="UniProtKB-KW"/>
</dbReference>
<dbReference type="InterPro" id="IPR036541">
    <property type="entry name" value="PLipase_A1_sf"/>
</dbReference>
<evidence type="ECO:0000256" key="1">
    <source>
        <dbReference type="ARBA" id="ARBA00000111"/>
    </source>
</evidence>
<keyword evidence="17" id="KW-0998">Cell outer membrane</keyword>
<dbReference type="SUPFAM" id="SSF56931">
    <property type="entry name" value="Outer membrane phospholipase A (OMPLA)"/>
    <property type="match status" value="1"/>
</dbReference>
<dbReference type="AlphaFoldDB" id="A0A3D8I5B6"/>
<dbReference type="GO" id="GO:0016042">
    <property type="term" value="P:lipid catabolic process"/>
    <property type="evidence" value="ECO:0007669"/>
    <property type="project" value="UniProtKB-KW"/>
</dbReference>
<keyword evidence="16" id="KW-0472">Membrane</keyword>
<evidence type="ECO:0000256" key="15">
    <source>
        <dbReference type="ARBA" id="ARBA00023098"/>
    </source>
</evidence>
<dbReference type="PRINTS" id="PR01486">
    <property type="entry name" value="PHPHLIPASEA1"/>
</dbReference>
<feature type="binding site" description="in dimeric form" evidence="20">
    <location>
        <position position="219"/>
    </location>
    <ligand>
        <name>Ca(2+)</name>
        <dbReference type="ChEBI" id="CHEBI:29108"/>
        <label>1</label>
    </ligand>
</feature>
<dbReference type="InterPro" id="IPR003187">
    <property type="entry name" value="PLipase_A1"/>
</dbReference>
<evidence type="ECO:0000256" key="17">
    <source>
        <dbReference type="ARBA" id="ARBA00023237"/>
    </source>
</evidence>
<keyword evidence="10 20" id="KW-0479">Metal-binding</keyword>
<dbReference type="GO" id="GO:0009279">
    <property type="term" value="C:cell outer membrane"/>
    <property type="evidence" value="ECO:0007669"/>
    <property type="project" value="UniProtKB-SubCell"/>
</dbReference>
<keyword evidence="8" id="KW-1134">Transmembrane beta strand</keyword>
<evidence type="ECO:0000256" key="2">
    <source>
        <dbReference type="ARBA" id="ARBA00001604"/>
    </source>
</evidence>
<feature type="binding site" description="in dimeric form" evidence="20">
    <location>
        <position position="179"/>
    </location>
    <ligand>
        <name>Ca(2+)</name>
        <dbReference type="ChEBI" id="CHEBI:29108"/>
        <label>1</label>
    </ligand>
</feature>
<keyword evidence="14" id="KW-0442">Lipid degradation</keyword>
<dbReference type="EC" id="3.1.1.4" evidence="7"/>
<dbReference type="PANTHER" id="PTHR40457">
    <property type="entry name" value="PHOSPHOLIPASE A1"/>
    <property type="match status" value="1"/>
</dbReference>
<protein>
    <recommendedName>
        <fullName evidence="18">Phosphatidylcholine 1-acylhydrolase</fullName>
        <ecNumber evidence="6">3.1.1.32</ecNumber>
        <ecNumber evidence="7">3.1.1.4</ecNumber>
    </recommendedName>
</protein>
<comment type="caution">
    <text evidence="21">The sequence shown here is derived from an EMBL/GenBank/DDBJ whole genome shotgun (WGS) entry which is preliminary data.</text>
</comment>
<evidence type="ECO:0000313" key="21">
    <source>
        <dbReference type="EMBL" id="RDU59751.1"/>
    </source>
</evidence>
<comment type="subcellular location">
    <subcellularLocation>
        <location evidence="3">Cell outer membrane</location>
        <topology evidence="3">Multi-pass membrane protein</topology>
    </subcellularLocation>
</comment>
<dbReference type="EMBL" id="NXLR01000009">
    <property type="protein sequence ID" value="RDU59751.1"/>
    <property type="molecule type" value="Genomic_DNA"/>
</dbReference>
<reference evidence="21 22" key="1">
    <citation type="submission" date="2018-04" db="EMBL/GenBank/DDBJ databases">
        <title>Novel Campyloabacter and Helicobacter Species and Strains.</title>
        <authorList>
            <person name="Mannion A.J."/>
            <person name="Shen Z."/>
            <person name="Fox J.G."/>
        </authorList>
    </citation>
    <scope>NUCLEOTIDE SEQUENCE [LARGE SCALE GENOMIC DNA]</scope>
    <source>
        <strain evidence="21 22">MIT 98-6070</strain>
    </source>
</reference>
<keyword evidence="22" id="KW-1185">Reference proteome</keyword>
<organism evidence="21 22">
    <name type="scientific">Helicobacter marmotae</name>
    <dbReference type="NCBI Taxonomy" id="152490"/>
    <lineage>
        <taxon>Bacteria</taxon>
        <taxon>Pseudomonadati</taxon>
        <taxon>Campylobacterota</taxon>
        <taxon>Epsilonproteobacteria</taxon>
        <taxon>Campylobacterales</taxon>
        <taxon>Helicobacteraceae</taxon>
        <taxon>Helicobacter</taxon>
    </lineage>
</organism>
<dbReference type="PANTHER" id="PTHR40457:SF1">
    <property type="entry name" value="PHOSPHOLIPASE A1"/>
    <property type="match status" value="1"/>
</dbReference>
<proteinExistence type="inferred from homology"/>
<evidence type="ECO:0000256" key="18">
    <source>
        <dbReference type="ARBA" id="ARBA00032375"/>
    </source>
</evidence>
<feature type="active site" description="Proton acceptor" evidence="19">
    <location>
        <position position="169"/>
    </location>
</feature>
<keyword evidence="9" id="KW-0812">Transmembrane</keyword>
<keyword evidence="12" id="KW-0378">Hydrolase</keyword>
<dbReference type="Gene3D" id="2.40.230.10">
    <property type="entry name" value="Phospholipase A1"/>
    <property type="match status" value="1"/>
</dbReference>
<gene>
    <name evidence="21" type="ORF">CQA63_05760</name>
</gene>
<evidence type="ECO:0000256" key="7">
    <source>
        <dbReference type="ARBA" id="ARBA00013278"/>
    </source>
</evidence>
<dbReference type="GO" id="GO:0008970">
    <property type="term" value="F:phospholipase A1 activity"/>
    <property type="evidence" value="ECO:0007669"/>
    <property type="project" value="UniProtKB-EC"/>
</dbReference>
<evidence type="ECO:0000256" key="10">
    <source>
        <dbReference type="ARBA" id="ARBA00022723"/>
    </source>
</evidence>
<dbReference type="EC" id="3.1.1.32" evidence="6"/>
<evidence type="ECO:0000313" key="22">
    <source>
        <dbReference type="Proteomes" id="UP000256599"/>
    </source>
</evidence>
<accession>A0A3D8I5B6</accession>
<keyword evidence="13 20" id="KW-0106">Calcium</keyword>
<evidence type="ECO:0000256" key="8">
    <source>
        <dbReference type="ARBA" id="ARBA00022452"/>
    </source>
</evidence>
<evidence type="ECO:0000256" key="16">
    <source>
        <dbReference type="ARBA" id="ARBA00023136"/>
    </source>
</evidence>
<dbReference type="Proteomes" id="UP000256599">
    <property type="component" value="Unassembled WGS sequence"/>
</dbReference>
<evidence type="ECO:0000256" key="19">
    <source>
        <dbReference type="PIRSR" id="PIRSR603187-1"/>
    </source>
</evidence>
<comment type="cofactor">
    <cofactor evidence="20">
        <name>Ca(2+)</name>
        <dbReference type="ChEBI" id="CHEBI:29108"/>
    </cofactor>
    <text evidence="20">Binds 1 Ca(2+) ion per monomer.</text>
</comment>
<sequence length="304" mass="35738">MKGLYILGVLAPILALLVCHSYGEEGDIKDTKDLMEASSKEDSQNKHSRFLLFPPVDNTYKKPYIALYPHKSVYILPYYRSLSEPTGSNIDTETKFQFSFKLAVLNGFLSPYGVFYFAYTQSAWFQNYNKKDSRPFRDVDYQPEFFYSYEKPIAFLGGAFKDISLGYNHVSNGERSLRSRTSNRMLLNVRWEKGEKHIFGLKFRAWVFYGTHKDGFMHDNADLPSFWGYNDIQLYYKSNRHLLELYVRPPIARVYHPYFELGYTLRVSENLGLYCQYVNGYGDNMFEYNQHARRVGVGFRLWTK</sequence>
<comment type="similarity">
    <text evidence="4">Belongs to the phospholipase A1 family.</text>
</comment>
<evidence type="ECO:0000256" key="13">
    <source>
        <dbReference type="ARBA" id="ARBA00022837"/>
    </source>
</evidence>
<dbReference type="GO" id="GO:0004623">
    <property type="term" value="F:phospholipase A2 activity"/>
    <property type="evidence" value="ECO:0007669"/>
    <property type="project" value="UniProtKB-EC"/>
</dbReference>
<evidence type="ECO:0000256" key="9">
    <source>
        <dbReference type="ARBA" id="ARBA00022692"/>
    </source>
</evidence>